<accession>A0A7D5P038</accession>
<feature type="region of interest" description="Disordered" evidence="1">
    <location>
        <begin position="784"/>
        <end position="846"/>
    </location>
</feature>
<dbReference type="OrthoDB" id="98274at2157"/>
<protein>
    <submittedName>
        <fullName evidence="2">Uncharacterized protein</fullName>
    </submittedName>
</protein>
<evidence type="ECO:0000313" key="3">
    <source>
        <dbReference type="Proteomes" id="UP000509667"/>
    </source>
</evidence>
<dbReference type="PANTHER" id="PTHR42754:SF1">
    <property type="entry name" value="LIPOPROTEIN"/>
    <property type="match status" value="1"/>
</dbReference>
<organism evidence="2 3">
    <name type="scientific">Halosimplex rubrum</name>
    <dbReference type="NCBI Taxonomy" id="869889"/>
    <lineage>
        <taxon>Archaea</taxon>
        <taxon>Methanobacteriati</taxon>
        <taxon>Methanobacteriota</taxon>
        <taxon>Stenosarchaea group</taxon>
        <taxon>Halobacteria</taxon>
        <taxon>Halobacteriales</taxon>
        <taxon>Haloarculaceae</taxon>
        <taxon>Halosimplex</taxon>
    </lineage>
</organism>
<gene>
    <name evidence="2" type="ORF">HZS55_21975</name>
</gene>
<name>A0A7D5P038_9EURY</name>
<dbReference type="PANTHER" id="PTHR42754">
    <property type="entry name" value="ENDOGLUCANASE"/>
    <property type="match status" value="1"/>
</dbReference>
<evidence type="ECO:0000313" key="2">
    <source>
        <dbReference type="EMBL" id="QLH75781.1"/>
    </source>
</evidence>
<sequence length="846" mass="86568">MPREQTATACWLAALVVVGTLVAVVPAGALAAGPSNSSAAADAPAGSDALAADAQSNSPYGDVVPTAIEKTDDATVAGGTVLPENYSVRDVPRTVNGSVVRVEDDRTVWQRTFSTVNATTQIAEIEVDDDGDVYALVSTQPSEVESYPPETTTEVVHLTADGDLTWRHEINASGYAGVGATGETLRATDQGVAVTHALPGGDGVRLAELTGGDAIWSETYGIAAEPSTLRATDDGFLVAGTTGYSNPWVLQTSASGAVELNRTVRGSVDQRVVGAVPTDDGGVLLAGTQSTFGGASSSNAWVSRLDDDGVTRWSRVYGTDARANVQQAVARDGGVLLLERGEYSLDGATTLRLRGVDADGAQQFVEPAEFTGSVTATHLGADTVTLAGVENALVGNYTVNTASVDVPRGDDGEYAFEADGGPTSNETAYRGQNLRFADASAAGDTHELVRLPGEHDEFEPHVVRRLAFDDGETVLESATLPAGEYVLRNADGEPVVLDDGEVVDTGDREAAAFDLRSQDFFHLDTNRTFVDATAGEDGVSMSLYSERSNYVLHASVTDSDGESVSAGELRNAFETVDGFDGVETVDGRQVARIEVGTVDELRLNVSAAALDAGLYEVTVASPDTREAGAATTGRLVVAQDAGREIGVSLNRSSLTVPVDGTDAANVTLTGVDDAITALSLSANRTGEPAVRPRLNLQVNASRISAGAGIGGGEATTETSAFDASTGNGSVEVGILEVGTERFGDESVATGNNTVTFRVDWVVGEDGTPYTVPDPITVPVEVVESTNATDDSGEPDEGGVVGGDGDESSGSDGDSGGSSAGGSASGSGGDSSDSGSESGTAAAAADR</sequence>
<evidence type="ECO:0000256" key="1">
    <source>
        <dbReference type="SAM" id="MobiDB-lite"/>
    </source>
</evidence>
<dbReference type="KEGG" id="hrr:HZS55_21975"/>
<dbReference type="EMBL" id="CP058910">
    <property type="protein sequence ID" value="QLH75781.1"/>
    <property type="molecule type" value="Genomic_DNA"/>
</dbReference>
<dbReference type="RefSeq" id="WP_179907699.1">
    <property type="nucleotide sequence ID" value="NZ_CP058910.1"/>
</dbReference>
<dbReference type="GeneID" id="56080592"/>
<feature type="compositionally biased region" description="Gly residues" evidence="1">
    <location>
        <begin position="812"/>
        <end position="828"/>
    </location>
</feature>
<dbReference type="Proteomes" id="UP000509667">
    <property type="component" value="Chromosome"/>
</dbReference>
<keyword evidence="3" id="KW-1185">Reference proteome</keyword>
<dbReference type="AlphaFoldDB" id="A0A7D5P038"/>
<feature type="compositionally biased region" description="Low complexity" evidence="1">
    <location>
        <begin position="829"/>
        <end position="846"/>
    </location>
</feature>
<proteinExistence type="predicted"/>
<reference evidence="2 3" key="1">
    <citation type="submission" date="2020-07" db="EMBL/GenBank/DDBJ databases">
        <title>Halosimplex pelagicum sp. nov. and Halosimplex rubrum sp. nov., isolated from salted brown alga Laminaria, and emended description of the genus Halosimplex.</title>
        <authorList>
            <person name="Cui H."/>
        </authorList>
    </citation>
    <scope>NUCLEOTIDE SEQUENCE [LARGE SCALE GENOMIC DNA]</scope>
    <source>
        <strain evidence="2 3">R27</strain>
    </source>
</reference>